<dbReference type="PANTHER" id="PTHR40032">
    <property type="entry name" value="EXPORTED PROTEIN-RELATED"/>
    <property type="match status" value="1"/>
</dbReference>
<organism evidence="2 3">
    <name type="scientific">Priestia megaterium (strain ATCC 14581 / DSM 32 / CCUG 1817 / JCM 2506 / NBRC 15308 / NCIMB 9376 / NCTC 10342 / NRRL B-14308 / VKM B-512 / Ford 19)</name>
    <name type="common">Bacillus megaterium</name>
    <dbReference type="NCBI Taxonomy" id="1348623"/>
    <lineage>
        <taxon>Bacteria</taxon>
        <taxon>Bacillati</taxon>
        <taxon>Bacillota</taxon>
        <taxon>Bacilli</taxon>
        <taxon>Bacillales</taxon>
        <taxon>Bacillaceae</taxon>
        <taxon>Priestia</taxon>
    </lineage>
</organism>
<sequence length="295" mass="34570">MLTKRNVLYTLIKARADSYVKGELHEDFKPFIEHQCELKRSLIKKREVDVLKCNMKGSIQSAHTDQEETRVLYKVHIQAFLKQNDFFYIEEEIEDRLALFYKDTLIQDELLVKGFSEDKAEMDVEEVEEDEERASYYDRLAAVQYAEKHWDKPNESYKQFEVNCTNYISQCLHAGKAPMRGYPKKANGWWMRGNAWSYSWAVAHSMHSYLSNSKSGLRAVRKSSASELVPGDVICYDFEGDGRWNHTTIVVAKDGHGMPLVNANTYNSRMRYWAYEDSTAYTPKIKYDFFHIVDR</sequence>
<dbReference type="Proteomes" id="UP000031829">
    <property type="component" value="Chromosome"/>
</dbReference>
<dbReference type="InterPro" id="IPR024301">
    <property type="entry name" value="Amidase_6"/>
</dbReference>
<reference evidence="2 3" key="1">
    <citation type="journal article" date="2015" name="Genome Announc.">
        <title>Complete genome sequences for 35 biothreat assay-relevant bacillus species.</title>
        <authorList>
            <person name="Johnson S.L."/>
            <person name="Daligault H.E."/>
            <person name="Davenport K.W."/>
            <person name="Jaissle J."/>
            <person name="Frey K.G."/>
            <person name="Ladner J.T."/>
            <person name="Broomall S.M."/>
            <person name="Bishop-Lilly K.A."/>
            <person name="Bruce D.C."/>
            <person name="Gibbons H.S."/>
            <person name="Coyne S.R."/>
            <person name="Lo C.C."/>
            <person name="Meincke L."/>
            <person name="Munk A.C."/>
            <person name="Koroleva G.I."/>
            <person name="Rosenzweig C.N."/>
            <person name="Palacios G.F."/>
            <person name="Redden C.L."/>
            <person name="Minogue T.D."/>
            <person name="Chain P.S."/>
        </authorList>
    </citation>
    <scope>NUCLEOTIDE SEQUENCE [LARGE SCALE GENOMIC DNA]</scope>
    <source>
        <strain evidence="3">ATCC 14581 / DSM 32 / JCM 2506 / NBRC 15308 / NCIMB 9376 / NCTC 10342 / NRRL B-14308 / VKM B-512</strain>
    </source>
</reference>
<feature type="domain" description="Putative amidase" evidence="1">
    <location>
        <begin position="137"/>
        <end position="287"/>
    </location>
</feature>
<protein>
    <submittedName>
        <fullName evidence="2">Putative amidase domain protein</fullName>
    </submittedName>
</protein>
<name>A0A0B6AG15_PRIM2</name>
<proteinExistence type="predicted"/>
<evidence type="ECO:0000259" key="1">
    <source>
        <dbReference type="Pfam" id="PF12671"/>
    </source>
</evidence>
<dbReference type="HOGENOM" id="CLU_048731_1_0_9"/>
<dbReference type="Pfam" id="PF12671">
    <property type="entry name" value="Amidase_6"/>
    <property type="match status" value="1"/>
</dbReference>
<evidence type="ECO:0000313" key="2">
    <source>
        <dbReference type="EMBL" id="AJI22431.1"/>
    </source>
</evidence>
<dbReference type="RefSeq" id="WP_016762877.1">
    <property type="nucleotide sequence ID" value="NZ_BCVB01000024.1"/>
</dbReference>
<dbReference type="EMBL" id="CP009920">
    <property type="protein sequence ID" value="AJI22431.1"/>
    <property type="molecule type" value="Genomic_DNA"/>
</dbReference>
<dbReference type="KEGG" id="bmeg:BG04_2732"/>
<dbReference type="GeneID" id="93640802"/>
<accession>A0A0B6AG15</accession>
<evidence type="ECO:0000313" key="3">
    <source>
        <dbReference type="Proteomes" id="UP000031829"/>
    </source>
</evidence>
<gene>
    <name evidence="2" type="ORF">BG04_2732</name>
</gene>
<dbReference type="PANTHER" id="PTHR40032:SF1">
    <property type="entry name" value="EXPORTED PROTEIN"/>
    <property type="match status" value="1"/>
</dbReference>
<dbReference type="AlphaFoldDB" id="A0A0B6AG15"/>